<reference evidence="2 3" key="1">
    <citation type="submission" date="2019-04" db="EMBL/GenBank/DDBJ databases">
        <authorList>
            <person name="Van Vliet M D."/>
        </authorList>
    </citation>
    <scope>NUCLEOTIDE SEQUENCE [LARGE SCALE GENOMIC DNA]</scope>
    <source>
        <strain evidence="2 3">F21</strain>
    </source>
</reference>
<dbReference type="RefSeq" id="WP_136061483.1">
    <property type="nucleotide sequence ID" value="NZ_CAAHFH010000001.1"/>
</dbReference>
<dbReference type="AlphaFoldDB" id="A0A6C2ULG7"/>
<feature type="region of interest" description="Disordered" evidence="1">
    <location>
        <begin position="90"/>
        <end position="120"/>
    </location>
</feature>
<proteinExistence type="predicted"/>
<gene>
    <name evidence="2" type="ORF">SCARR_02096</name>
</gene>
<feature type="compositionally biased region" description="Acidic residues" evidence="1">
    <location>
        <begin position="109"/>
        <end position="120"/>
    </location>
</feature>
<sequence length="120" mass="13349">MAYDLTGKVKLVQDAKTISDKFTVREFVVTVEDGNYPQDIVLQFVNDKVSLLDNVQAGQEVTVSFDIRGREYNGRYFNNLNAWKLQTGAAAPAPAAGDKPPVSDKDVPADFDEYEDDIPF</sequence>
<evidence type="ECO:0008006" key="4">
    <source>
        <dbReference type="Google" id="ProtNLM"/>
    </source>
</evidence>
<evidence type="ECO:0000313" key="3">
    <source>
        <dbReference type="Proteomes" id="UP000346198"/>
    </source>
</evidence>
<dbReference type="EMBL" id="CAAHFH010000001">
    <property type="protein sequence ID" value="VGO20036.1"/>
    <property type="molecule type" value="Genomic_DNA"/>
</dbReference>
<evidence type="ECO:0000313" key="2">
    <source>
        <dbReference type="EMBL" id="VGO20036.1"/>
    </source>
</evidence>
<organism evidence="2 3">
    <name type="scientific">Pontiella sulfatireligans</name>
    <dbReference type="NCBI Taxonomy" id="2750658"/>
    <lineage>
        <taxon>Bacteria</taxon>
        <taxon>Pseudomonadati</taxon>
        <taxon>Kiritimatiellota</taxon>
        <taxon>Kiritimatiellia</taxon>
        <taxon>Kiritimatiellales</taxon>
        <taxon>Pontiellaceae</taxon>
        <taxon>Pontiella</taxon>
    </lineage>
</organism>
<name>A0A6C2ULG7_9BACT</name>
<dbReference type="Pfam" id="PF11325">
    <property type="entry name" value="DUF3127"/>
    <property type="match status" value="1"/>
</dbReference>
<evidence type="ECO:0000256" key="1">
    <source>
        <dbReference type="SAM" id="MobiDB-lite"/>
    </source>
</evidence>
<accession>A0A6C2ULG7</accession>
<dbReference type="InterPro" id="IPR021474">
    <property type="entry name" value="DUF3127"/>
</dbReference>
<keyword evidence="3" id="KW-1185">Reference proteome</keyword>
<dbReference type="Proteomes" id="UP000346198">
    <property type="component" value="Unassembled WGS sequence"/>
</dbReference>
<protein>
    <recommendedName>
        <fullName evidence="4">DUF3127 domain-containing protein</fullName>
    </recommendedName>
</protein>